<evidence type="ECO:0000313" key="3">
    <source>
        <dbReference type="EMBL" id="MBY3588943.1"/>
    </source>
</evidence>
<dbReference type="EMBL" id="JABTXI010000001">
    <property type="protein sequence ID" value="MBY3588943.1"/>
    <property type="molecule type" value="Genomic_DNA"/>
</dbReference>
<dbReference type="Proteomes" id="UP000720124">
    <property type="component" value="Unassembled WGS sequence"/>
</dbReference>
<evidence type="ECO:0000259" key="1">
    <source>
        <dbReference type="Pfam" id="PF04422"/>
    </source>
</evidence>
<dbReference type="InterPro" id="IPR007525">
    <property type="entry name" value="FrhB_FdhB_C"/>
</dbReference>
<comment type="caution">
    <text evidence="3">The sequence shown here is derived from an EMBL/GenBank/DDBJ whole genome shotgun (WGS) entry which is preliminary data.</text>
</comment>
<evidence type="ECO:0000259" key="2">
    <source>
        <dbReference type="Pfam" id="PF04432"/>
    </source>
</evidence>
<organism evidence="3 4">
    <name type="scientific">Rhizobium bangladeshense</name>
    <dbReference type="NCBI Taxonomy" id="1138189"/>
    <lineage>
        <taxon>Bacteria</taxon>
        <taxon>Pseudomonadati</taxon>
        <taxon>Pseudomonadota</taxon>
        <taxon>Alphaproteobacteria</taxon>
        <taxon>Hyphomicrobiales</taxon>
        <taxon>Rhizobiaceae</taxon>
        <taxon>Rhizobium/Agrobacterium group</taxon>
        <taxon>Rhizobium</taxon>
    </lineage>
</organism>
<feature type="domain" description="Coenzyme F420 hydrogenase/dehydrogenase beta subunit N-terminal" evidence="1">
    <location>
        <begin position="63"/>
        <end position="142"/>
    </location>
</feature>
<proteinExistence type="predicted"/>
<dbReference type="PANTHER" id="PTHR31332:SF0">
    <property type="entry name" value="7-HYDROXYMETHYL CHLOROPHYLL A REDUCTASE, CHLOROPLASTIC"/>
    <property type="match status" value="1"/>
</dbReference>
<protein>
    <submittedName>
        <fullName evidence="3">Coenzyme F420 hydrogenase/dehydrogenase, beta subunit C-terminal domain</fullName>
    </submittedName>
</protein>
<name>A0ABS7LCG6_9HYPH</name>
<feature type="domain" description="Coenzyme F420 hydrogenase/dehydrogenase beta subunit C-terminal" evidence="2">
    <location>
        <begin position="151"/>
        <end position="319"/>
    </location>
</feature>
<sequence length="433" mass="48361">MELDRYGQMKPKGPRTWLRGRDEDLARTCPFSPVARDEEQLAAEYFAGAKNQDLLVGRYEAALVGHVEEGEYRSNGSSGGMVTWVAAELLRLGLVDGVAHVKQSDDPQSEGRLFHYSLSRNLQELQAGAKSRYYPVELSGVLQSIRGAPGRYAVVGIPCFIKAVRLACADDPILKERIAFTLGLFCGHMKSARMAESFAWQMGEDIRHVKRLDYRIKSPDRPANWYRAQLTLENGETCAQDWWHLADGDWGAGFFQNSACNFCDDVVAETADIAFGDAWKEPYSSDGRGTNVVIVRSKALLDVVEAGIDQKRLALSSVDADFVIATQAAGFRQRREGLSFRLTWPRNGMRPRKRVSARSDGLSRQRKAVYIMRYGISHWSHRVFSIAQFLHSPRLYILWARAALACYQGVAYSRGPIGRIARSLGLAGSEGRT</sequence>
<evidence type="ECO:0000313" key="4">
    <source>
        <dbReference type="Proteomes" id="UP000720124"/>
    </source>
</evidence>
<accession>A0ABS7LCG6</accession>
<dbReference type="InterPro" id="IPR045220">
    <property type="entry name" value="FRHB/FDHB/HCAR-like"/>
</dbReference>
<gene>
    <name evidence="3" type="ORF">HJA87_03410</name>
</gene>
<dbReference type="PANTHER" id="PTHR31332">
    <property type="entry name" value="7-HYDROXYMETHYL CHLOROPHYLL A REDUCTASE, CHLOROPLASTIC"/>
    <property type="match status" value="1"/>
</dbReference>
<reference evidence="3 4" key="1">
    <citation type="submission" date="2020-06" db="EMBL/GenBank/DDBJ databases">
        <title>Global-level population genomics: horizontal gene transfer, symbiosis and evolution in Rhizobia.</title>
        <authorList>
            <person name="Gai Y."/>
        </authorList>
    </citation>
    <scope>NUCLEOTIDE SEQUENCE [LARGE SCALE GENOMIC DNA]</scope>
    <source>
        <strain evidence="3 4">PLR6_1b</strain>
    </source>
</reference>
<keyword evidence="4" id="KW-1185">Reference proteome</keyword>
<dbReference type="Pfam" id="PF04432">
    <property type="entry name" value="FrhB_FdhB_C"/>
    <property type="match status" value="1"/>
</dbReference>
<dbReference type="RefSeq" id="WP_138393228.1">
    <property type="nucleotide sequence ID" value="NZ_JABDWX010000003.1"/>
</dbReference>
<dbReference type="Pfam" id="PF04422">
    <property type="entry name" value="FrhB_FdhB_N"/>
    <property type="match status" value="1"/>
</dbReference>
<dbReference type="InterPro" id="IPR007516">
    <property type="entry name" value="Co_F420_Hydgase/DH_bsu_N"/>
</dbReference>